<dbReference type="InterPro" id="IPR001650">
    <property type="entry name" value="Helicase_C-like"/>
</dbReference>
<dbReference type="GO" id="GO:0016787">
    <property type="term" value="F:hydrolase activity"/>
    <property type="evidence" value="ECO:0007669"/>
    <property type="project" value="UniProtKB-KW"/>
</dbReference>
<dbReference type="OrthoDB" id="448448at2759"/>
<feature type="compositionally biased region" description="Basic and acidic residues" evidence="8">
    <location>
        <begin position="91"/>
        <end position="102"/>
    </location>
</feature>
<dbReference type="GO" id="GO:0008270">
    <property type="term" value="F:zinc ion binding"/>
    <property type="evidence" value="ECO:0007669"/>
    <property type="project" value="UniProtKB-KW"/>
</dbReference>
<dbReference type="EMBL" id="AZHC01000024">
    <property type="protein sequence ID" value="OAA38803.1"/>
    <property type="molecule type" value="Genomic_DNA"/>
</dbReference>
<dbReference type="PANTHER" id="PTHR45626:SF17">
    <property type="entry name" value="HELICASE-LIKE TRANSCRIPTION FACTOR"/>
    <property type="match status" value="1"/>
</dbReference>
<feature type="compositionally biased region" description="Basic and acidic residues" evidence="8">
    <location>
        <begin position="633"/>
        <end position="654"/>
    </location>
</feature>
<evidence type="ECO:0000256" key="7">
    <source>
        <dbReference type="ARBA" id="ARBA00022840"/>
    </source>
</evidence>
<dbReference type="Pfam" id="PF00271">
    <property type="entry name" value="Helicase_C"/>
    <property type="match status" value="1"/>
</dbReference>
<dbReference type="PANTHER" id="PTHR45626">
    <property type="entry name" value="TRANSCRIPTION TERMINATION FACTOR 2-RELATED"/>
    <property type="match status" value="1"/>
</dbReference>
<feature type="compositionally biased region" description="Basic and acidic residues" evidence="8">
    <location>
        <begin position="196"/>
        <end position="216"/>
    </location>
</feature>
<feature type="compositionally biased region" description="Polar residues" evidence="8">
    <location>
        <begin position="232"/>
        <end position="241"/>
    </location>
</feature>
<dbReference type="GO" id="GO:0005524">
    <property type="term" value="F:ATP binding"/>
    <property type="evidence" value="ECO:0007669"/>
    <property type="project" value="UniProtKB-KW"/>
</dbReference>
<accession>A0A167ADK5</accession>
<dbReference type="SMART" id="SM00487">
    <property type="entry name" value="DEXDc"/>
    <property type="match status" value="1"/>
</dbReference>
<dbReference type="Gene3D" id="3.40.50.10810">
    <property type="entry name" value="Tandem AAA-ATPase domain"/>
    <property type="match status" value="1"/>
</dbReference>
<dbReference type="InterPro" id="IPR017907">
    <property type="entry name" value="Znf_RING_CS"/>
</dbReference>
<evidence type="ECO:0000256" key="6">
    <source>
        <dbReference type="ARBA" id="ARBA00022833"/>
    </source>
</evidence>
<dbReference type="PROSITE" id="PS51194">
    <property type="entry name" value="HELICASE_CTER"/>
    <property type="match status" value="1"/>
</dbReference>
<keyword evidence="2" id="KW-0547">Nucleotide-binding</keyword>
<keyword evidence="3" id="KW-0863">Zinc-finger</keyword>
<dbReference type="SUPFAM" id="SSF52540">
    <property type="entry name" value="P-loop containing nucleoside triphosphate hydrolases"/>
    <property type="match status" value="2"/>
</dbReference>
<dbReference type="GO" id="GO:0008094">
    <property type="term" value="F:ATP-dependent activity, acting on DNA"/>
    <property type="evidence" value="ECO:0007669"/>
    <property type="project" value="TreeGrafter"/>
</dbReference>
<evidence type="ECO:0000313" key="11">
    <source>
        <dbReference type="EMBL" id="OAA38803.1"/>
    </source>
</evidence>
<gene>
    <name evidence="11" type="ORF">NOR_06456</name>
</gene>
<proteinExistence type="predicted"/>
<dbReference type="CDD" id="cd18793">
    <property type="entry name" value="SF2_C_SNF"/>
    <property type="match status" value="1"/>
</dbReference>
<evidence type="ECO:0000259" key="9">
    <source>
        <dbReference type="PROSITE" id="PS51192"/>
    </source>
</evidence>
<evidence type="ECO:0000256" key="2">
    <source>
        <dbReference type="ARBA" id="ARBA00022741"/>
    </source>
</evidence>
<feature type="region of interest" description="Disordered" evidence="8">
    <location>
        <begin position="160"/>
        <end position="241"/>
    </location>
</feature>
<dbReference type="STRING" id="1081105.A0A167ADK5"/>
<evidence type="ECO:0000256" key="1">
    <source>
        <dbReference type="ARBA" id="ARBA00022723"/>
    </source>
</evidence>
<feature type="compositionally biased region" description="Acidic residues" evidence="8">
    <location>
        <begin position="622"/>
        <end position="632"/>
    </location>
</feature>
<organism evidence="11 12">
    <name type="scientific">Metarhizium rileyi (strain RCEF 4871)</name>
    <name type="common">Nomuraea rileyi</name>
    <dbReference type="NCBI Taxonomy" id="1649241"/>
    <lineage>
        <taxon>Eukaryota</taxon>
        <taxon>Fungi</taxon>
        <taxon>Dikarya</taxon>
        <taxon>Ascomycota</taxon>
        <taxon>Pezizomycotina</taxon>
        <taxon>Sordariomycetes</taxon>
        <taxon>Hypocreomycetidae</taxon>
        <taxon>Hypocreales</taxon>
        <taxon>Clavicipitaceae</taxon>
        <taxon>Metarhizium</taxon>
    </lineage>
</organism>
<dbReference type="InterPro" id="IPR038718">
    <property type="entry name" value="SNF2-like_sf"/>
</dbReference>
<dbReference type="InterPro" id="IPR000330">
    <property type="entry name" value="SNF2_N"/>
</dbReference>
<feature type="region of interest" description="Disordered" evidence="8">
    <location>
        <begin position="622"/>
        <end position="654"/>
    </location>
</feature>
<keyword evidence="5" id="KW-0347">Helicase</keyword>
<keyword evidence="4" id="KW-0378">Hydrolase</keyword>
<dbReference type="InterPro" id="IPR027417">
    <property type="entry name" value="P-loop_NTPase"/>
</dbReference>
<evidence type="ECO:0000259" key="10">
    <source>
        <dbReference type="PROSITE" id="PS51194"/>
    </source>
</evidence>
<dbReference type="Proteomes" id="UP000243498">
    <property type="component" value="Unassembled WGS sequence"/>
</dbReference>
<dbReference type="GO" id="GO:0005634">
    <property type="term" value="C:nucleus"/>
    <property type="evidence" value="ECO:0007669"/>
    <property type="project" value="TreeGrafter"/>
</dbReference>
<dbReference type="InterPro" id="IPR014001">
    <property type="entry name" value="Helicase_ATP-bd"/>
</dbReference>
<keyword evidence="6" id="KW-0862">Zinc</keyword>
<dbReference type="PROSITE" id="PS51192">
    <property type="entry name" value="HELICASE_ATP_BIND_1"/>
    <property type="match status" value="1"/>
</dbReference>
<sequence>MLKHHIEAKHEAETVAAATLLDFCFQRLPDDNEAEKPQAWMQDAVIAEVCTAQRTNEIQVKIEPDVVGESDYDKTFQNKRLDNSQSNSEEAQDRNIKQEQISHEQTASGCVIKEIVPRYTKTTAERILQSDGDEHQDGDSDACMESLSGYLSDEYIDIETDSESGSDLEGSKERSSKTAGPAAEKTSKKRAPIARTAREFIARLHQKEDEAVERRQGQNQKKRTAGDHISRPSKQSKTSNANCGSDMLASLTHDFIGESNDCESVAPAMPTINAHTHRKQFALLKDSIPEKADTRRTRTQKRDLAEAVKLFGYKKVKACSGQWLLKGMTTALYGHQINAAAWMVKKECARAGPLGGLIADEMGIGKTITSLACVVGNLAEEEDLKTYIKGTLVIVPNLEIARQWLSEANKHCGDVIKKSVIIYQSRNKIPAAIYQTQMMVITTAKEVLGYYQRDLKRKEKRKPQRESEPGEGDLDEVALDDNGIFGFNWYRIILDEAHSIKNLKSLTKQSMCELKAKHRWALTGTPLSNAAFEFIPYLQFIGFDVAGCKKSFREEFMDSENKANDRFETLISSFMYRRTQRDTFLGHAIIPIPPRETHDIWVPLTFEEEAIYKFLDSLYSSEDDAQSDGEDDEHGKCGETESNKPKDDSGDVRKKSIRRSKRIYMRRLISHPYNIERLLRRLEKDVQIQELRDQIQKRGGSQTVLQQILADSTARSTLERYASGLAELSKFTQTVFGGLFKFDAHLTAIQIGLQFKDMECSKCESADPASPMMLSECRHLYCASCYLSMLQALKFCEQPNLTQRTCIVEKCNALLIAAINVPTMSSIVETTLSSKAYSPLDIDTNKVILSRDKDQMGCFIMSTISQELSMIPNSRLTTAMIVLLSWRIDYPDDKIIVFSENVTTAKVLGCMLNIARIGFVYYYGCMSPDKKTRALQKFRDCPQTHVFLAGLKSGGQSLNITCANRVIIVDPWWNVTSELQAAGRTSRIGQKKTCYVVRIFTSGTEDERVAELQKSKSEEVDYALQDDGHVPQMLDDKGCRELFHKVQAKA</sequence>
<feature type="domain" description="Helicase C-terminal" evidence="10">
    <location>
        <begin position="883"/>
        <end position="1038"/>
    </location>
</feature>
<evidence type="ECO:0000256" key="8">
    <source>
        <dbReference type="SAM" id="MobiDB-lite"/>
    </source>
</evidence>
<dbReference type="GO" id="GO:0004386">
    <property type="term" value="F:helicase activity"/>
    <property type="evidence" value="ECO:0007669"/>
    <property type="project" value="UniProtKB-KW"/>
</dbReference>
<name>A0A167ADK5_METRR</name>
<keyword evidence="7" id="KW-0067">ATP-binding</keyword>
<keyword evidence="1" id="KW-0479">Metal-binding</keyword>
<feature type="region of interest" description="Disordered" evidence="8">
    <location>
        <begin position="78"/>
        <end position="104"/>
    </location>
</feature>
<keyword evidence="12" id="KW-1185">Reference proteome</keyword>
<dbReference type="GO" id="GO:0006281">
    <property type="term" value="P:DNA repair"/>
    <property type="evidence" value="ECO:0007669"/>
    <property type="project" value="TreeGrafter"/>
</dbReference>
<evidence type="ECO:0000256" key="3">
    <source>
        <dbReference type="ARBA" id="ARBA00022771"/>
    </source>
</evidence>
<evidence type="ECO:0000256" key="5">
    <source>
        <dbReference type="ARBA" id="ARBA00022806"/>
    </source>
</evidence>
<evidence type="ECO:0000256" key="4">
    <source>
        <dbReference type="ARBA" id="ARBA00022801"/>
    </source>
</evidence>
<dbReference type="Pfam" id="PF00176">
    <property type="entry name" value="SNF2-rel_dom"/>
    <property type="match status" value="1"/>
</dbReference>
<dbReference type="Gene3D" id="3.40.50.300">
    <property type="entry name" value="P-loop containing nucleotide triphosphate hydrolases"/>
    <property type="match status" value="1"/>
</dbReference>
<dbReference type="InterPro" id="IPR050628">
    <property type="entry name" value="SNF2_RAD54_helicase_TF"/>
</dbReference>
<reference evidence="11 12" key="1">
    <citation type="journal article" date="2016" name="Genome Biol. Evol.">
        <title>Divergent and convergent evolution of fungal pathogenicity.</title>
        <authorList>
            <person name="Shang Y."/>
            <person name="Xiao G."/>
            <person name="Zheng P."/>
            <person name="Cen K."/>
            <person name="Zhan S."/>
            <person name="Wang C."/>
        </authorList>
    </citation>
    <scope>NUCLEOTIDE SEQUENCE [LARGE SCALE GENOMIC DNA]</scope>
    <source>
        <strain evidence="11 12">RCEF 4871</strain>
    </source>
</reference>
<dbReference type="InterPro" id="IPR049730">
    <property type="entry name" value="SNF2/RAD54-like_C"/>
</dbReference>
<protein>
    <submittedName>
        <fullName evidence="11">SNF2-related protein</fullName>
    </submittedName>
</protein>
<evidence type="ECO:0000313" key="12">
    <source>
        <dbReference type="Proteomes" id="UP000243498"/>
    </source>
</evidence>
<dbReference type="OMA" id="PFVYLNG"/>
<dbReference type="SMART" id="SM00490">
    <property type="entry name" value="HELICc"/>
    <property type="match status" value="1"/>
</dbReference>
<comment type="caution">
    <text evidence="11">The sequence shown here is derived from an EMBL/GenBank/DDBJ whole genome shotgun (WGS) entry which is preliminary data.</text>
</comment>
<dbReference type="PROSITE" id="PS00518">
    <property type="entry name" value="ZF_RING_1"/>
    <property type="match status" value="1"/>
</dbReference>
<dbReference type="AlphaFoldDB" id="A0A167ADK5"/>
<feature type="domain" description="Helicase ATP-binding" evidence="9">
    <location>
        <begin position="347"/>
        <end position="544"/>
    </location>
</feature>
<dbReference type="CDD" id="cd18008">
    <property type="entry name" value="DEXDc_SHPRH-like"/>
    <property type="match status" value="1"/>
</dbReference>